<comment type="caution">
    <text evidence="3">The sequence shown here is derived from an EMBL/GenBank/DDBJ whole genome shotgun (WGS) entry which is preliminary data.</text>
</comment>
<feature type="signal peptide" evidence="2">
    <location>
        <begin position="1"/>
        <end position="26"/>
    </location>
</feature>
<evidence type="ECO:0008006" key="5">
    <source>
        <dbReference type="Google" id="ProtNLM"/>
    </source>
</evidence>
<proteinExistence type="predicted"/>
<organism evidence="3 4">
    <name type="scientific">Micromonospora andamanensis</name>
    <dbReference type="NCBI Taxonomy" id="1287068"/>
    <lineage>
        <taxon>Bacteria</taxon>
        <taxon>Bacillati</taxon>
        <taxon>Actinomycetota</taxon>
        <taxon>Actinomycetes</taxon>
        <taxon>Micromonosporales</taxon>
        <taxon>Micromonosporaceae</taxon>
        <taxon>Micromonospora</taxon>
    </lineage>
</organism>
<reference evidence="3 4" key="1">
    <citation type="submission" date="2021-01" db="EMBL/GenBank/DDBJ databases">
        <title>Whole genome shotgun sequence of Verrucosispora andamanensis NBRC 109075.</title>
        <authorList>
            <person name="Komaki H."/>
            <person name="Tamura T."/>
        </authorList>
    </citation>
    <scope>NUCLEOTIDE SEQUENCE [LARGE SCALE GENOMIC DNA]</scope>
    <source>
        <strain evidence="3 4">NBRC 109075</strain>
    </source>
</reference>
<feature type="region of interest" description="Disordered" evidence="1">
    <location>
        <begin position="47"/>
        <end position="98"/>
    </location>
</feature>
<sequence length="284" mass="29403">MLRRPLLGGLLACVVAVTGMASSARADDAIGHVDCAQSPAAPECEVTAAIPGDPGGTGSGNGDAGSGDSGGDEESDCSWLLVNSDRPPPAGKGPEGGWYARTCLSDGVGTQATPVWLDQAPGVDLSGLAQIARSRLSLTAPRIRTNPDTEPFVLVRVPVWLWVDPVTWQAHSATASVPGVTVTVQATPTRVRWSLGDGTKDLTCRGPGQPWTPDTDPLAASPCGHTYTRSSATAPNNAFRLRATVTWSVTWSGPGAGGVLDPLTTTATIRMRVGQSQTVVERTR</sequence>
<evidence type="ECO:0000256" key="1">
    <source>
        <dbReference type="SAM" id="MobiDB-lite"/>
    </source>
</evidence>
<dbReference type="EMBL" id="BOOZ01000006">
    <property type="protein sequence ID" value="GIJ08394.1"/>
    <property type="molecule type" value="Genomic_DNA"/>
</dbReference>
<feature type="compositionally biased region" description="Gly residues" evidence="1">
    <location>
        <begin position="53"/>
        <end position="69"/>
    </location>
</feature>
<evidence type="ECO:0000313" key="4">
    <source>
        <dbReference type="Proteomes" id="UP000647017"/>
    </source>
</evidence>
<evidence type="ECO:0000313" key="3">
    <source>
        <dbReference type="EMBL" id="GIJ08394.1"/>
    </source>
</evidence>
<dbReference type="Proteomes" id="UP000647017">
    <property type="component" value="Unassembled WGS sequence"/>
</dbReference>
<evidence type="ECO:0000256" key="2">
    <source>
        <dbReference type="SAM" id="SignalP"/>
    </source>
</evidence>
<accession>A0ABQ4HRX4</accession>
<dbReference type="RefSeq" id="WP_204002920.1">
    <property type="nucleotide sequence ID" value="NZ_BOOZ01000006.1"/>
</dbReference>
<name>A0ABQ4HRX4_9ACTN</name>
<keyword evidence="4" id="KW-1185">Reference proteome</keyword>
<gene>
    <name evidence="3" type="ORF">Van01_16080</name>
</gene>
<feature type="chain" id="PRO_5045396804" description="ATP/GTP-binding protein" evidence="2">
    <location>
        <begin position="27"/>
        <end position="284"/>
    </location>
</feature>
<keyword evidence="2" id="KW-0732">Signal</keyword>
<protein>
    <recommendedName>
        <fullName evidence="5">ATP/GTP-binding protein</fullName>
    </recommendedName>
</protein>